<accession>A0A0L0P727</accession>
<gene>
    <name evidence="1" type="ORF">QG37_00954</name>
</gene>
<dbReference type="VEuPathDB" id="FungiDB:QG37_00954"/>
<organism evidence="1 2">
    <name type="scientific">Candidozyma auris</name>
    <name type="common">Yeast</name>
    <name type="synonym">Candida auris</name>
    <dbReference type="NCBI Taxonomy" id="498019"/>
    <lineage>
        <taxon>Eukaryota</taxon>
        <taxon>Fungi</taxon>
        <taxon>Dikarya</taxon>
        <taxon>Ascomycota</taxon>
        <taxon>Saccharomycotina</taxon>
        <taxon>Pichiomycetes</taxon>
        <taxon>Metschnikowiaceae</taxon>
        <taxon>Candidozyma</taxon>
    </lineage>
</organism>
<evidence type="ECO:0000313" key="1">
    <source>
        <dbReference type="EMBL" id="KNE02015.1"/>
    </source>
</evidence>
<protein>
    <submittedName>
        <fullName evidence="1">Uncharacterized protein</fullName>
    </submittedName>
</protein>
<sequence>MNLQHVFTFGPPTQESFAGAHAGNALSSTIAKIYYKHKASGSKSLSQLPGEKDQM</sequence>
<dbReference type="EMBL" id="LGST01000007">
    <property type="protein sequence ID" value="KNE02015.1"/>
    <property type="molecule type" value="Genomic_DNA"/>
</dbReference>
<dbReference type="AlphaFoldDB" id="A0A0L0P727"/>
<comment type="caution">
    <text evidence="1">The sequence shown here is derived from an EMBL/GenBank/DDBJ whole genome shotgun (WGS) entry which is preliminary data.</text>
</comment>
<evidence type="ECO:0000313" key="2">
    <source>
        <dbReference type="Proteomes" id="UP000037122"/>
    </source>
</evidence>
<name>A0A0L0P727_CANAR</name>
<proteinExistence type="predicted"/>
<dbReference type="Proteomes" id="UP000037122">
    <property type="component" value="Unassembled WGS sequence"/>
</dbReference>
<reference evidence="2" key="1">
    <citation type="journal article" date="2015" name="BMC Genomics">
        <title>Draft genome of a commonly misdiagnosed multidrug resistant pathogen Candida auris.</title>
        <authorList>
            <person name="Chatterjee S."/>
            <person name="Alampalli S.V."/>
            <person name="Nageshan R.K."/>
            <person name="Chettiar S.T."/>
            <person name="Joshi S."/>
            <person name="Tatu U.S."/>
        </authorList>
    </citation>
    <scope>NUCLEOTIDE SEQUENCE [LARGE SCALE GENOMIC DNA]</scope>
    <source>
        <strain evidence="2">6684</strain>
    </source>
</reference>